<evidence type="ECO:0000313" key="3">
    <source>
        <dbReference type="Proteomes" id="UP000245466"/>
    </source>
</evidence>
<comment type="caution">
    <text evidence="2">The sequence shown here is derived from an EMBL/GenBank/DDBJ whole genome shotgun (WGS) entry which is preliminary data.</text>
</comment>
<protein>
    <submittedName>
        <fullName evidence="2">Uncharacterized protein DUF4440</fullName>
    </submittedName>
</protein>
<dbReference type="EMBL" id="QEKI01000002">
    <property type="protein sequence ID" value="PVY42870.1"/>
    <property type="molecule type" value="Genomic_DNA"/>
</dbReference>
<dbReference type="SUPFAM" id="SSF54427">
    <property type="entry name" value="NTF2-like"/>
    <property type="match status" value="1"/>
</dbReference>
<keyword evidence="3" id="KW-1185">Reference proteome</keyword>
<dbReference type="InterPro" id="IPR032710">
    <property type="entry name" value="NTF2-like_dom_sf"/>
</dbReference>
<reference evidence="2 3" key="1">
    <citation type="submission" date="2018-04" db="EMBL/GenBank/DDBJ databases">
        <title>Genomic Encyclopedia of Type Strains, Phase IV (KMG-IV): sequencing the most valuable type-strain genomes for metagenomic binning, comparative biology and taxonomic classification.</title>
        <authorList>
            <person name="Goeker M."/>
        </authorList>
    </citation>
    <scope>NUCLEOTIDE SEQUENCE [LARGE SCALE GENOMIC DNA]</scope>
    <source>
        <strain evidence="2 3">DSM 100231</strain>
    </source>
</reference>
<dbReference type="OrthoDB" id="9814425at2"/>
<dbReference type="InterPro" id="IPR027843">
    <property type="entry name" value="DUF4440"/>
</dbReference>
<name>A0A2U1B2H2_9BACT</name>
<proteinExistence type="predicted"/>
<evidence type="ECO:0000313" key="2">
    <source>
        <dbReference type="EMBL" id="PVY42870.1"/>
    </source>
</evidence>
<sequence length="68" mass="8011">MGLKRLKLNTFDLEQYIEVAIEAGTYKLYAEGDQEVDHGKYLVVWKKDDNRWKLHKDIWNSSISNQPA</sequence>
<gene>
    <name evidence="2" type="ORF">C8E01_10245</name>
</gene>
<feature type="domain" description="DUF4440" evidence="1">
    <location>
        <begin position="4"/>
        <end position="54"/>
    </location>
</feature>
<dbReference type="Gene3D" id="3.10.450.50">
    <property type="match status" value="1"/>
</dbReference>
<evidence type="ECO:0000259" key="1">
    <source>
        <dbReference type="Pfam" id="PF14534"/>
    </source>
</evidence>
<accession>A0A2U1B2H2</accession>
<dbReference type="Pfam" id="PF14534">
    <property type="entry name" value="DUF4440"/>
    <property type="match status" value="1"/>
</dbReference>
<dbReference type="AlphaFoldDB" id="A0A2U1B2H2"/>
<dbReference type="Proteomes" id="UP000245466">
    <property type="component" value="Unassembled WGS sequence"/>
</dbReference>
<organism evidence="2 3">
    <name type="scientific">Pontibacter virosus</name>
    <dbReference type="NCBI Taxonomy" id="1765052"/>
    <lineage>
        <taxon>Bacteria</taxon>
        <taxon>Pseudomonadati</taxon>
        <taxon>Bacteroidota</taxon>
        <taxon>Cytophagia</taxon>
        <taxon>Cytophagales</taxon>
        <taxon>Hymenobacteraceae</taxon>
        <taxon>Pontibacter</taxon>
    </lineage>
</organism>